<name>A0A5N5UN04_9EURY</name>
<reference evidence="6 7" key="1">
    <citation type="submission" date="2019-10" db="EMBL/GenBank/DDBJ databases">
        <title>Unraveling microbial dark matter from salterns through culturing: the case of the genus Halosegnis.</title>
        <authorList>
            <person name="Duran-Viseras A."/>
            <person name="Andrei A.-S."/>
            <person name="Vera-Gargallo B."/>
            <person name="Ghai R."/>
            <person name="Sanchez-Porro C."/>
            <person name="Ventosa A."/>
        </authorList>
    </citation>
    <scope>NUCLEOTIDE SEQUENCE [LARGE SCALE GENOMIC DNA]</scope>
    <source>
        <strain evidence="4 7">F17-44</strain>
        <strain evidence="3 8">F18-79</strain>
        <strain evidence="5 6">F19-13</strain>
    </source>
</reference>
<dbReference type="PROSITE" id="PS50076">
    <property type="entry name" value="DNAJ_2"/>
    <property type="match status" value="1"/>
</dbReference>
<evidence type="ECO:0000313" key="5">
    <source>
        <dbReference type="EMBL" id="KAB7520258.1"/>
    </source>
</evidence>
<dbReference type="Proteomes" id="UP000326302">
    <property type="component" value="Unassembled WGS sequence"/>
</dbReference>
<comment type="caution">
    <text evidence="5">The sequence shown here is derived from an EMBL/GenBank/DDBJ whole genome shotgun (WGS) entry which is preliminary data.</text>
</comment>
<accession>A0A5N5UN04</accession>
<dbReference type="SUPFAM" id="SSF46565">
    <property type="entry name" value="Chaperone J-domain"/>
    <property type="match status" value="1"/>
</dbReference>
<dbReference type="EMBL" id="QJOW01000002">
    <property type="protein sequence ID" value="KAB7517206.1"/>
    <property type="molecule type" value="Genomic_DNA"/>
</dbReference>
<feature type="compositionally biased region" description="Basic and acidic residues" evidence="1">
    <location>
        <begin position="110"/>
        <end position="129"/>
    </location>
</feature>
<dbReference type="SMART" id="SM00271">
    <property type="entry name" value="DnaJ"/>
    <property type="match status" value="1"/>
</dbReference>
<dbReference type="InterPro" id="IPR036869">
    <property type="entry name" value="J_dom_sf"/>
</dbReference>
<feature type="domain" description="J" evidence="2">
    <location>
        <begin position="130"/>
        <end position="183"/>
    </location>
</feature>
<protein>
    <submittedName>
        <fullName evidence="5">DnaJ domain-containing protein</fullName>
    </submittedName>
</protein>
<evidence type="ECO:0000256" key="1">
    <source>
        <dbReference type="SAM" id="MobiDB-lite"/>
    </source>
</evidence>
<dbReference type="Proteomes" id="UP000326207">
    <property type="component" value="Unassembled WGS sequence"/>
</dbReference>
<dbReference type="CDD" id="cd06257">
    <property type="entry name" value="DnaJ"/>
    <property type="match status" value="1"/>
</dbReference>
<dbReference type="Gene3D" id="1.10.287.110">
    <property type="entry name" value="DnaJ domain"/>
    <property type="match status" value="1"/>
</dbReference>
<evidence type="ECO:0000313" key="3">
    <source>
        <dbReference type="EMBL" id="KAB7516543.1"/>
    </source>
</evidence>
<evidence type="ECO:0000313" key="4">
    <source>
        <dbReference type="EMBL" id="KAB7517206.1"/>
    </source>
</evidence>
<accession>A0A5N5UES9</accession>
<dbReference type="InterPro" id="IPR001623">
    <property type="entry name" value="DnaJ_domain"/>
</dbReference>
<evidence type="ECO:0000259" key="2">
    <source>
        <dbReference type="PROSITE" id="PS50076"/>
    </source>
</evidence>
<feature type="region of interest" description="Disordered" evidence="1">
    <location>
        <begin position="52"/>
        <end position="129"/>
    </location>
</feature>
<dbReference type="Proteomes" id="UP000326865">
    <property type="component" value="Unassembled WGS sequence"/>
</dbReference>
<feature type="compositionally biased region" description="Basic and acidic residues" evidence="1">
    <location>
        <begin position="89"/>
        <end position="100"/>
    </location>
</feature>
<feature type="compositionally biased region" description="Acidic residues" evidence="1">
    <location>
        <begin position="73"/>
        <end position="85"/>
    </location>
</feature>
<dbReference type="EMBL" id="QKKZ01000001">
    <property type="protein sequence ID" value="KAB7516543.1"/>
    <property type="molecule type" value="Genomic_DNA"/>
</dbReference>
<gene>
    <name evidence="3" type="ORF">DM867_02995</name>
    <name evidence="4" type="ORF">DMP03_04650</name>
    <name evidence="5" type="ORF">DP108_02865</name>
</gene>
<sequence>MLTLFAAFVTPGGVSLLLFAGAGLTFAGGYRCFTRSRESIAATAYQRVGVERNPDGTVGEAGAETERSRSADIDYEPPDWDDPAWFEDPFWREPTDHDPPGPDEGPSDWWNERVNSEQRQSETVAPREREACEVLGVGIDADEERVTAAYRDRVKETHPDRDGDETEFKRVRWAYEYLHEHRDD</sequence>
<dbReference type="EMBL" id="QMDY01000001">
    <property type="protein sequence ID" value="KAB7520258.1"/>
    <property type="molecule type" value="Genomic_DNA"/>
</dbReference>
<evidence type="ECO:0000313" key="7">
    <source>
        <dbReference type="Proteomes" id="UP000326302"/>
    </source>
</evidence>
<dbReference type="Pfam" id="PF00226">
    <property type="entry name" value="DnaJ"/>
    <property type="match status" value="1"/>
</dbReference>
<keyword evidence="8" id="KW-1185">Reference proteome</keyword>
<dbReference type="AlphaFoldDB" id="A0A5N5UN04"/>
<accession>A0A5N5UD39</accession>
<evidence type="ECO:0000313" key="6">
    <source>
        <dbReference type="Proteomes" id="UP000326207"/>
    </source>
</evidence>
<organism evidence="5 6">
    <name type="scientific">Halosegnis rubeus</name>
    <dbReference type="NCBI Taxonomy" id="2212850"/>
    <lineage>
        <taxon>Archaea</taxon>
        <taxon>Methanobacteriati</taxon>
        <taxon>Methanobacteriota</taxon>
        <taxon>Stenosarchaea group</taxon>
        <taxon>Halobacteria</taxon>
        <taxon>Halobacteriales</taxon>
        <taxon>Natronomonadaceae</taxon>
        <taxon>Halosegnis</taxon>
    </lineage>
</organism>
<evidence type="ECO:0000313" key="8">
    <source>
        <dbReference type="Proteomes" id="UP000326865"/>
    </source>
</evidence>
<proteinExistence type="predicted"/>